<dbReference type="InterPro" id="IPR045107">
    <property type="entry name" value="SAC3/GANP/THP3"/>
</dbReference>
<gene>
    <name evidence="2" type="ORF">Fot_33674</name>
</gene>
<reference evidence="3" key="1">
    <citation type="submission" date="2024-07" db="EMBL/GenBank/DDBJ databases">
        <title>Two chromosome-level genome assemblies of Korean endemic species Abeliophyllum distichum and Forsythia ovata (Oleaceae).</title>
        <authorList>
            <person name="Jang H."/>
        </authorList>
    </citation>
    <scope>NUCLEOTIDE SEQUENCE [LARGE SCALE GENOMIC DNA]</scope>
</reference>
<comment type="caution">
    <text evidence="2">The sequence shown here is derived from an EMBL/GenBank/DDBJ whole genome shotgun (WGS) entry which is preliminary data.</text>
</comment>
<organism evidence="2 3">
    <name type="scientific">Forsythia ovata</name>
    <dbReference type="NCBI Taxonomy" id="205694"/>
    <lineage>
        <taxon>Eukaryota</taxon>
        <taxon>Viridiplantae</taxon>
        <taxon>Streptophyta</taxon>
        <taxon>Embryophyta</taxon>
        <taxon>Tracheophyta</taxon>
        <taxon>Spermatophyta</taxon>
        <taxon>Magnoliopsida</taxon>
        <taxon>eudicotyledons</taxon>
        <taxon>Gunneridae</taxon>
        <taxon>Pentapetalae</taxon>
        <taxon>asterids</taxon>
        <taxon>lamiids</taxon>
        <taxon>Lamiales</taxon>
        <taxon>Oleaceae</taxon>
        <taxon>Forsythieae</taxon>
        <taxon>Forsythia</taxon>
    </lineage>
</organism>
<protein>
    <submittedName>
        <fullName evidence="2">SAC3 family protein C</fullName>
    </submittedName>
</protein>
<feature type="domain" description="SAC3/GANP/THP3 conserved" evidence="1">
    <location>
        <begin position="11"/>
        <end position="103"/>
    </location>
</feature>
<dbReference type="PANTHER" id="PTHR12436:SF3">
    <property type="entry name" value="GERMINAL-CENTER ASSOCIATED NUCLEAR PROTEIN"/>
    <property type="match status" value="1"/>
</dbReference>
<sequence>MRQSLLTRLQDLAVFKRLHGNPAITSSNLAVKKFCITIRTNNVQATDVRPVSVLEDTLNYLLDLLKSDYHFEVVHDFIFDRTRSIRQDLTMQTVTSYQAMHMYNDGDPLSGYDQSYMVDNVLNYRPHKTAKIGAGLNYITVFQTIVGIH</sequence>
<evidence type="ECO:0000313" key="3">
    <source>
        <dbReference type="Proteomes" id="UP001604277"/>
    </source>
</evidence>
<dbReference type="InterPro" id="IPR005062">
    <property type="entry name" value="SAC3/GANP/THP3_conserved"/>
</dbReference>
<evidence type="ECO:0000259" key="1">
    <source>
        <dbReference type="Pfam" id="PF03399"/>
    </source>
</evidence>
<keyword evidence="3" id="KW-1185">Reference proteome</keyword>
<evidence type="ECO:0000313" key="2">
    <source>
        <dbReference type="EMBL" id="KAL2510027.1"/>
    </source>
</evidence>
<accession>A0ABD1TBB5</accession>
<dbReference type="Pfam" id="PF03399">
    <property type="entry name" value="SAC3_GANP"/>
    <property type="match status" value="1"/>
</dbReference>
<dbReference type="Proteomes" id="UP001604277">
    <property type="component" value="Unassembled WGS sequence"/>
</dbReference>
<dbReference type="AlphaFoldDB" id="A0ABD1TBB5"/>
<name>A0ABD1TBB5_9LAMI</name>
<dbReference type="PANTHER" id="PTHR12436">
    <property type="entry name" value="80 KDA MCM3-ASSOCIATED PROTEIN"/>
    <property type="match status" value="1"/>
</dbReference>
<dbReference type="EMBL" id="JBFOLJ010000009">
    <property type="protein sequence ID" value="KAL2510027.1"/>
    <property type="molecule type" value="Genomic_DNA"/>
</dbReference>
<proteinExistence type="predicted"/>
<dbReference type="Gene3D" id="1.25.40.990">
    <property type="match status" value="1"/>
</dbReference>